<gene>
    <name evidence="6" type="ORF">ATE48_09385</name>
</gene>
<dbReference type="FunCoup" id="A0A1B1AHU0">
    <property type="interactions" value="279"/>
</dbReference>
<comment type="similarity">
    <text evidence="1 4">Belongs to the aldehyde dehydrogenase family.</text>
</comment>
<dbReference type="OrthoDB" id="9772584at2"/>
<dbReference type="CDD" id="cd07112">
    <property type="entry name" value="ALDH_GABALDH-PuuC"/>
    <property type="match status" value="1"/>
</dbReference>
<dbReference type="InterPro" id="IPR016161">
    <property type="entry name" value="Ald_DH/histidinol_DH"/>
</dbReference>
<dbReference type="EMBL" id="CP013244">
    <property type="protein sequence ID" value="ANP46117.1"/>
    <property type="molecule type" value="Genomic_DNA"/>
</dbReference>
<dbReference type="STRING" id="1759059.ATE48_09385"/>
<evidence type="ECO:0000313" key="6">
    <source>
        <dbReference type="EMBL" id="ANP46117.1"/>
    </source>
</evidence>
<dbReference type="Proteomes" id="UP000092498">
    <property type="component" value="Chromosome"/>
</dbReference>
<dbReference type="Gene3D" id="3.40.309.10">
    <property type="entry name" value="Aldehyde Dehydrogenase, Chain A, domain 2"/>
    <property type="match status" value="1"/>
</dbReference>
<dbReference type="PROSITE" id="PS00687">
    <property type="entry name" value="ALDEHYDE_DEHYDR_GLU"/>
    <property type="match status" value="1"/>
</dbReference>
<evidence type="ECO:0000256" key="3">
    <source>
        <dbReference type="PROSITE-ProRule" id="PRU10007"/>
    </source>
</evidence>
<dbReference type="PROSITE" id="PS00070">
    <property type="entry name" value="ALDEHYDE_DEHYDR_CYS"/>
    <property type="match status" value="1"/>
</dbReference>
<dbReference type="FunFam" id="3.40.605.10:FF:000001">
    <property type="entry name" value="Aldehyde dehydrogenase 1"/>
    <property type="match status" value="1"/>
</dbReference>
<keyword evidence="2 4" id="KW-0560">Oxidoreductase</keyword>
<dbReference type="RefSeq" id="WP_066770566.1">
    <property type="nucleotide sequence ID" value="NZ_CP013244.1"/>
</dbReference>
<name>A0A1B1AHU0_9PROT</name>
<dbReference type="InterPro" id="IPR016162">
    <property type="entry name" value="Ald_DH_N"/>
</dbReference>
<accession>A0A1B1AHU0</accession>
<sequence>MTLQQNLDRARGIKFPTNAVIDGKLVPARSGKTFDNVGPRDGKIVSKVAACEAGDIDTAVNAARAAFEDGRWRNKHPREKKKIMFKLAELMERDLEELAFLETLDMGKPIRDTLSVDIPTAINSIRWYAEALDKVYGEVATTPSDRLSYIVREPLGVVGAIVPWNFPLHMACWKVAPALATGNSIVLKPAEQSPSTALKLGALALEAGVPSGVLNVVPGYGDTAGQALARHMDVDLIAFTGSGEVGRKLMTYAGESNLKRVALELGGKSPQIVFADAEDLDAAADAAAWGIFFNQGEICNAASRLLVEASIKDEFLDRVLKRAKQYTPGDPLDPASVAGALVSEGQMKRVLGYIDTARKEGANLALGGKRVREESGGFYVEPTVFHRMDNTHTLAREEVFGPVLGVLAFTNEDDAVRIANDTVYGLASGLWTANISRAHRVARKLRTGLVWINGWDACDITVPFGGAKQSGFGRDRSLHALEKYTELKGISVTYKP</sequence>
<evidence type="ECO:0000313" key="7">
    <source>
        <dbReference type="Proteomes" id="UP000092498"/>
    </source>
</evidence>
<organism evidence="6 7">
    <name type="scientific">Candidatus Viadribacter manganicus</name>
    <dbReference type="NCBI Taxonomy" id="1759059"/>
    <lineage>
        <taxon>Bacteria</taxon>
        <taxon>Pseudomonadati</taxon>
        <taxon>Pseudomonadota</taxon>
        <taxon>Alphaproteobacteria</taxon>
        <taxon>Hyphomonadales</taxon>
        <taxon>Hyphomonadaceae</taxon>
        <taxon>Candidatus Viadribacter</taxon>
    </lineage>
</organism>
<dbReference type="InterPro" id="IPR016163">
    <property type="entry name" value="Ald_DH_C"/>
</dbReference>
<evidence type="ECO:0000259" key="5">
    <source>
        <dbReference type="Pfam" id="PF00171"/>
    </source>
</evidence>
<dbReference type="SUPFAM" id="SSF53720">
    <property type="entry name" value="ALDH-like"/>
    <property type="match status" value="1"/>
</dbReference>
<dbReference type="InterPro" id="IPR015590">
    <property type="entry name" value="Aldehyde_DH_dom"/>
</dbReference>
<dbReference type="PANTHER" id="PTHR11699">
    <property type="entry name" value="ALDEHYDE DEHYDROGENASE-RELATED"/>
    <property type="match status" value="1"/>
</dbReference>
<evidence type="ECO:0000256" key="4">
    <source>
        <dbReference type="RuleBase" id="RU003345"/>
    </source>
</evidence>
<dbReference type="Gene3D" id="3.40.605.10">
    <property type="entry name" value="Aldehyde Dehydrogenase, Chain A, domain 1"/>
    <property type="match status" value="1"/>
</dbReference>
<dbReference type="InterPro" id="IPR016160">
    <property type="entry name" value="Ald_DH_CS_CYS"/>
</dbReference>
<dbReference type="InterPro" id="IPR029510">
    <property type="entry name" value="Ald_DH_CS_GLU"/>
</dbReference>
<feature type="domain" description="Aldehyde dehydrogenase" evidence="5">
    <location>
        <begin position="28"/>
        <end position="488"/>
    </location>
</feature>
<dbReference type="KEGG" id="cbot:ATE48_09385"/>
<evidence type="ECO:0000256" key="2">
    <source>
        <dbReference type="ARBA" id="ARBA00023002"/>
    </source>
</evidence>
<keyword evidence="7" id="KW-1185">Reference proteome</keyword>
<dbReference type="FunFam" id="3.40.309.10:FF:000012">
    <property type="entry name" value="Betaine aldehyde dehydrogenase"/>
    <property type="match status" value="1"/>
</dbReference>
<dbReference type="InParanoid" id="A0A1B1AHU0"/>
<feature type="active site" evidence="3">
    <location>
        <position position="264"/>
    </location>
</feature>
<protein>
    <submittedName>
        <fullName evidence="6">Aldehyde dehydrogenase</fullName>
    </submittedName>
</protein>
<dbReference type="AlphaFoldDB" id="A0A1B1AHU0"/>
<reference evidence="6 7" key="1">
    <citation type="submission" date="2015-11" db="EMBL/GenBank/DDBJ databases">
        <title>Whole-Genome Sequence of Candidatus Oderbacter manganicum from the National Park Lower Oder Valley, Germany.</title>
        <authorList>
            <person name="Braun B."/>
            <person name="Liere K."/>
            <person name="Szewzyk U."/>
        </authorList>
    </citation>
    <scope>NUCLEOTIDE SEQUENCE [LARGE SCALE GENOMIC DNA]</scope>
    <source>
        <strain evidence="6 7">OTSz_A_272</strain>
    </source>
</reference>
<evidence type="ECO:0000256" key="1">
    <source>
        <dbReference type="ARBA" id="ARBA00009986"/>
    </source>
</evidence>
<dbReference type="GO" id="GO:0004030">
    <property type="term" value="F:aldehyde dehydrogenase [NAD(P)+] activity"/>
    <property type="evidence" value="ECO:0007669"/>
    <property type="project" value="UniProtKB-ARBA"/>
</dbReference>
<proteinExistence type="inferred from homology"/>
<dbReference type="Pfam" id="PF00171">
    <property type="entry name" value="Aldedh"/>
    <property type="match status" value="1"/>
</dbReference>